<gene>
    <name evidence="2" type="ORF">SAMN04515656_10569</name>
</gene>
<reference evidence="2 3" key="1">
    <citation type="submission" date="2016-10" db="EMBL/GenBank/DDBJ databases">
        <authorList>
            <person name="de Groot N.N."/>
        </authorList>
    </citation>
    <scope>NUCLEOTIDE SEQUENCE [LARGE SCALE GENOMIC DNA]</scope>
    <source>
        <strain evidence="2 3">SR12</strain>
    </source>
</reference>
<dbReference type="Proteomes" id="UP000199394">
    <property type="component" value="Unassembled WGS sequence"/>
</dbReference>
<dbReference type="RefSeq" id="WP_090305574.1">
    <property type="nucleotide sequence ID" value="NZ_FNRK01000005.1"/>
</dbReference>
<dbReference type="AlphaFoldDB" id="A0A1H3Z918"/>
<dbReference type="InterPro" id="IPR012437">
    <property type="entry name" value="DUF1638"/>
</dbReference>
<proteinExistence type="predicted"/>
<sequence length="216" mass="24261">MKKVIIGCSVLRREIEAALGAREDFTCIWLEDQLHNVPETLHQKVQAAIDAAVEAERIYLLYGHCGRALNGVVARYCPLVLPRVEDCIDVMLHGNPAVPELRRTSYFVSQGWLWGEEGLGYEYDRMKAARGEKRALCMVQAMYRNYKYIQFVSTGVETPEDREKCAHVAETLGLELAELTGSVTLLTDMLDGAEDNRFIAVPPGGEIVEGMFHRVD</sequence>
<name>A0A1H3Z918_9FIRM</name>
<evidence type="ECO:0000313" key="3">
    <source>
        <dbReference type="Proteomes" id="UP000199394"/>
    </source>
</evidence>
<dbReference type="EMBL" id="FNRK01000005">
    <property type="protein sequence ID" value="SEA20226.1"/>
    <property type="molecule type" value="Genomic_DNA"/>
</dbReference>
<dbReference type="STRING" id="81409.SAMN04515656_10569"/>
<evidence type="ECO:0000313" key="2">
    <source>
        <dbReference type="EMBL" id="SEA20226.1"/>
    </source>
</evidence>
<feature type="domain" description="DUF1638" evidence="1">
    <location>
        <begin position="29"/>
        <end position="190"/>
    </location>
</feature>
<accession>A0A1H3Z918</accession>
<dbReference type="Pfam" id="PF07796">
    <property type="entry name" value="DUF1638"/>
    <property type="match status" value="1"/>
</dbReference>
<organism evidence="2 3">
    <name type="scientific">Eubacterium aggregans</name>
    <dbReference type="NCBI Taxonomy" id="81409"/>
    <lineage>
        <taxon>Bacteria</taxon>
        <taxon>Bacillati</taxon>
        <taxon>Bacillota</taxon>
        <taxon>Clostridia</taxon>
        <taxon>Eubacteriales</taxon>
        <taxon>Eubacteriaceae</taxon>
        <taxon>Eubacterium</taxon>
    </lineage>
</organism>
<evidence type="ECO:0000259" key="1">
    <source>
        <dbReference type="Pfam" id="PF07796"/>
    </source>
</evidence>
<protein>
    <recommendedName>
        <fullName evidence="1">DUF1638 domain-containing protein</fullName>
    </recommendedName>
</protein>
<keyword evidence="3" id="KW-1185">Reference proteome</keyword>
<dbReference type="OrthoDB" id="9787351at2"/>